<accession>A0A6M1SS18</accession>
<name>A0A6M1SS18_9HYPH</name>
<dbReference type="RefSeq" id="WP_164534410.1">
    <property type="nucleotide sequence ID" value="NZ_JAALFG010000002.1"/>
</dbReference>
<gene>
    <name evidence="2" type="ORF">G5575_11365</name>
</gene>
<feature type="chain" id="PRO_5027048744" evidence="1">
    <location>
        <begin position="22"/>
        <end position="138"/>
    </location>
</feature>
<keyword evidence="3" id="KW-1185">Reference proteome</keyword>
<protein>
    <submittedName>
        <fullName evidence="2">Uncharacterized protein</fullName>
    </submittedName>
</protein>
<feature type="signal peptide" evidence="1">
    <location>
        <begin position="1"/>
        <end position="21"/>
    </location>
</feature>
<reference evidence="2 3" key="2">
    <citation type="submission" date="2020-03" db="EMBL/GenBank/DDBJ databases">
        <title>Devosia chinhatensis sp. nov., isolated from a hexachlorocyclohexane (HCH) dump site in India.</title>
        <authorList>
            <person name="Kumar M."/>
            <person name="Lal R."/>
        </authorList>
    </citation>
    <scope>NUCLEOTIDE SEQUENCE [LARGE SCALE GENOMIC DNA]</scope>
    <source>
        <strain evidence="2 3">H239</strain>
    </source>
</reference>
<dbReference type="EMBL" id="JAALFG010000002">
    <property type="protein sequence ID" value="NGP18182.1"/>
    <property type="molecule type" value="Genomic_DNA"/>
</dbReference>
<dbReference type="Proteomes" id="UP000474802">
    <property type="component" value="Unassembled WGS sequence"/>
</dbReference>
<proteinExistence type="predicted"/>
<reference evidence="2 3" key="1">
    <citation type="submission" date="2020-02" db="EMBL/GenBank/DDBJ databases">
        <authorList>
            <person name="Khan S.A."/>
            <person name="Jeon C.O."/>
            <person name="Chun B.H."/>
        </authorList>
    </citation>
    <scope>NUCLEOTIDE SEQUENCE [LARGE SCALE GENOMIC DNA]</scope>
    <source>
        <strain evidence="2 3">H239</strain>
    </source>
</reference>
<evidence type="ECO:0000313" key="3">
    <source>
        <dbReference type="Proteomes" id="UP000474802"/>
    </source>
</evidence>
<evidence type="ECO:0000313" key="2">
    <source>
        <dbReference type="EMBL" id="NGP18182.1"/>
    </source>
</evidence>
<keyword evidence="1" id="KW-0732">Signal</keyword>
<sequence>MRTSLLLTAACLVAFSSPVLAQATFTEDQLNEAIDVIAADEVSEQAYLDGWCAVALQIVTDEMEAAGETENLEVIAEAREALYNAAGQSLIDAGYDAEQQKAVGKSLYIIAYSQISDELDEPSFTTDECIEAGNAALE</sequence>
<dbReference type="AlphaFoldDB" id="A0A6M1SS18"/>
<comment type="caution">
    <text evidence="2">The sequence shown here is derived from an EMBL/GenBank/DDBJ whole genome shotgun (WGS) entry which is preliminary data.</text>
</comment>
<organism evidence="2 3">
    <name type="scientific">Devosia aurantiaca</name>
    <dbReference type="NCBI Taxonomy" id="2714858"/>
    <lineage>
        <taxon>Bacteria</taxon>
        <taxon>Pseudomonadati</taxon>
        <taxon>Pseudomonadota</taxon>
        <taxon>Alphaproteobacteria</taxon>
        <taxon>Hyphomicrobiales</taxon>
        <taxon>Devosiaceae</taxon>
        <taxon>Devosia</taxon>
    </lineage>
</organism>
<evidence type="ECO:0000256" key="1">
    <source>
        <dbReference type="SAM" id="SignalP"/>
    </source>
</evidence>